<comment type="caution">
    <text evidence="4">The sequence shown here is derived from an EMBL/GenBank/DDBJ whole genome shotgun (WGS) entry which is preliminary data.</text>
</comment>
<dbReference type="RefSeq" id="WP_238242258.1">
    <property type="nucleotide sequence ID" value="NZ_BPQP01000004.1"/>
</dbReference>
<dbReference type="InterPro" id="IPR037120">
    <property type="entry name" value="Haem_peroxidase_sf_animal"/>
</dbReference>
<dbReference type="PROSITE" id="PS50292">
    <property type="entry name" value="PEROXIDASE_3"/>
    <property type="match status" value="1"/>
</dbReference>
<dbReference type="CDD" id="cd09819">
    <property type="entry name" value="An_peroxidase_bacterial_1"/>
    <property type="match status" value="1"/>
</dbReference>
<reference evidence="4" key="1">
    <citation type="journal article" date="2021" name="Front. Microbiol.">
        <title>Comprehensive Comparative Genomics and Phenotyping of Methylobacterium Species.</title>
        <authorList>
            <person name="Alessa O."/>
            <person name="Ogura Y."/>
            <person name="Fujitani Y."/>
            <person name="Takami H."/>
            <person name="Hayashi T."/>
            <person name="Sahin N."/>
            <person name="Tani A."/>
        </authorList>
    </citation>
    <scope>NUCLEOTIDE SEQUENCE</scope>
    <source>
        <strain evidence="4">DSM 19015</strain>
    </source>
</reference>
<dbReference type="Pfam" id="PF03098">
    <property type="entry name" value="An_peroxidase"/>
    <property type="match status" value="1"/>
</dbReference>
<dbReference type="InterPro" id="IPR019791">
    <property type="entry name" value="Haem_peroxidase_animal"/>
</dbReference>
<comment type="subcellular location">
    <subcellularLocation>
        <location evidence="1">Secreted</location>
    </subcellularLocation>
</comment>
<dbReference type="Gene3D" id="1.10.640.10">
    <property type="entry name" value="Haem peroxidase domain superfamily, animal type"/>
    <property type="match status" value="1"/>
</dbReference>
<keyword evidence="5" id="KW-1185">Reference proteome</keyword>
<keyword evidence="2" id="KW-0964">Secreted</keyword>
<evidence type="ECO:0000256" key="1">
    <source>
        <dbReference type="ARBA" id="ARBA00004613"/>
    </source>
</evidence>
<organism evidence="4 5">
    <name type="scientific">Methylobacterium iners</name>
    <dbReference type="NCBI Taxonomy" id="418707"/>
    <lineage>
        <taxon>Bacteria</taxon>
        <taxon>Pseudomonadati</taxon>
        <taxon>Pseudomonadota</taxon>
        <taxon>Alphaproteobacteria</taxon>
        <taxon>Hyphomicrobiales</taxon>
        <taxon>Methylobacteriaceae</taxon>
        <taxon>Methylobacterium</taxon>
    </lineage>
</organism>
<dbReference type="PANTHER" id="PTHR11475:SF4">
    <property type="entry name" value="CHORION PEROXIDASE"/>
    <property type="match status" value="1"/>
</dbReference>
<accession>A0ABQ4RTP5</accession>
<dbReference type="InterPro" id="IPR010255">
    <property type="entry name" value="Haem_peroxidase_sf"/>
</dbReference>
<evidence type="ECO:0000256" key="3">
    <source>
        <dbReference type="ARBA" id="ARBA00023180"/>
    </source>
</evidence>
<dbReference type="PANTHER" id="PTHR11475">
    <property type="entry name" value="OXIDASE/PEROXIDASE"/>
    <property type="match status" value="1"/>
</dbReference>
<evidence type="ECO:0008006" key="6">
    <source>
        <dbReference type="Google" id="ProtNLM"/>
    </source>
</evidence>
<keyword evidence="3" id="KW-0325">Glycoprotein</keyword>
<evidence type="ECO:0000256" key="2">
    <source>
        <dbReference type="ARBA" id="ARBA00022525"/>
    </source>
</evidence>
<gene>
    <name evidence="4" type="ORF">OCOJLMKI_0234</name>
</gene>
<name>A0ABQ4RTP5_9HYPH</name>
<dbReference type="EMBL" id="BPQP01000004">
    <property type="protein sequence ID" value="GJD93048.1"/>
    <property type="molecule type" value="Genomic_DNA"/>
</dbReference>
<proteinExistence type="predicted"/>
<dbReference type="SUPFAM" id="SSF48113">
    <property type="entry name" value="Heme-dependent peroxidases"/>
    <property type="match status" value="1"/>
</dbReference>
<dbReference type="Proteomes" id="UP001055125">
    <property type="component" value="Unassembled WGS sequence"/>
</dbReference>
<reference evidence="4" key="2">
    <citation type="submission" date="2021-08" db="EMBL/GenBank/DDBJ databases">
        <authorList>
            <person name="Tani A."/>
            <person name="Ola A."/>
            <person name="Ogura Y."/>
            <person name="Katsura K."/>
            <person name="Hayashi T."/>
        </authorList>
    </citation>
    <scope>NUCLEOTIDE SEQUENCE</scope>
    <source>
        <strain evidence="4">DSM 19015</strain>
    </source>
</reference>
<sequence length="561" mass="60792">MERHQRDVFFLADRNEVVGSVVRAATASETETAFRFSQIVKRDAAPSSEALLGALATAMVSGPNNVDGDVPAGFTYLGQFVDHDMTRDLTKVPFKTLVPVALLSPGRSPALDLDSVYGLGPTDPNDAHRYEFDGAQLRIGTTQSSGRAGTVAALPLDGFDLPRLGSRAASSSEERMADIPDQRNDENLAVAQVHLAFMRFHNARVKHFAMTATPSSRLLEVAKEDTVKHYQWMLLHDFLPRIVRADILSDVLAQGRRVFEPGATAMPTMPIEFSVAAYRFGHSMIREDYDWNEFFNARVRPLGPALAPGSLENLFRFSGTSGNLSPGTDVDNPIEGPFERLPTNWVADWTRLFDFVADAGIVELAPEAPGILNLARRIDTRLTDPLNKLPLGSFGGRGTVVADDLDRNLAFRNLIRGRMVGLASAQEVAAHFRGAGLAPTVLTSGEIVGDGAAGVDLSGLSKKLMGELTGATPLWFYILREAEMNGGRLGDIGGRIVAETFHRAIEGSRISILRDPSWKPKGGSFRMTDLLLRAFAAERGELRVLSPNAPKPNPPAVSPGA</sequence>
<protein>
    <recommendedName>
        <fullName evidence="6">Heme peroxidase</fullName>
    </recommendedName>
</protein>
<evidence type="ECO:0000313" key="4">
    <source>
        <dbReference type="EMBL" id="GJD93048.1"/>
    </source>
</evidence>
<evidence type="ECO:0000313" key="5">
    <source>
        <dbReference type="Proteomes" id="UP001055125"/>
    </source>
</evidence>